<proteinExistence type="predicted"/>
<comment type="caution">
    <text evidence="4">The sequence shown here is derived from an EMBL/GenBank/DDBJ whole genome shotgun (WGS) entry which is preliminary data.</text>
</comment>
<feature type="signal peptide" evidence="2">
    <location>
        <begin position="1"/>
        <end position="17"/>
    </location>
</feature>
<dbReference type="OrthoDB" id="2121879at2759"/>
<dbReference type="AlphaFoldDB" id="A0A9W7Y9E8"/>
<feature type="non-terminal residue" evidence="4">
    <location>
        <position position="147"/>
    </location>
</feature>
<keyword evidence="5" id="KW-1185">Reference proteome</keyword>
<dbReference type="Proteomes" id="UP001143981">
    <property type="component" value="Unassembled WGS sequence"/>
</dbReference>
<organism evidence="4 5">
    <name type="scientific">Coemansia biformis</name>
    <dbReference type="NCBI Taxonomy" id="1286918"/>
    <lineage>
        <taxon>Eukaryota</taxon>
        <taxon>Fungi</taxon>
        <taxon>Fungi incertae sedis</taxon>
        <taxon>Zoopagomycota</taxon>
        <taxon>Kickxellomycotina</taxon>
        <taxon>Kickxellomycetes</taxon>
        <taxon>Kickxellales</taxon>
        <taxon>Kickxellaceae</taxon>
        <taxon>Coemansia</taxon>
    </lineage>
</organism>
<dbReference type="EMBL" id="JANBOI010000967">
    <property type="protein sequence ID" value="KAJ1727837.1"/>
    <property type="molecule type" value="Genomic_DNA"/>
</dbReference>
<name>A0A9W7Y9E8_9FUNG</name>
<feature type="compositionally biased region" description="Low complexity" evidence="1">
    <location>
        <begin position="51"/>
        <end position="62"/>
    </location>
</feature>
<dbReference type="PANTHER" id="PTHR38118">
    <property type="entry name" value="ANCHORED CELL WALL PROTEIN 11-RELATED"/>
    <property type="match status" value="1"/>
</dbReference>
<gene>
    <name evidence="4" type="ORF">LPJ61_004365</name>
</gene>
<evidence type="ECO:0000313" key="4">
    <source>
        <dbReference type="EMBL" id="KAJ1727837.1"/>
    </source>
</evidence>
<protein>
    <recommendedName>
        <fullName evidence="3">DUF7707 domain-containing protein</fullName>
    </recommendedName>
</protein>
<reference evidence="4" key="1">
    <citation type="submission" date="2022-07" db="EMBL/GenBank/DDBJ databases">
        <title>Phylogenomic reconstructions and comparative analyses of Kickxellomycotina fungi.</title>
        <authorList>
            <person name="Reynolds N.K."/>
            <person name="Stajich J.E."/>
            <person name="Barry K."/>
            <person name="Grigoriev I.V."/>
            <person name="Crous P."/>
            <person name="Smith M.E."/>
        </authorList>
    </citation>
    <scope>NUCLEOTIDE SEQUENCE</scope>
    <source>
        <strain evidence="4">BCRC 34381</strain>
    </source>
</reference>
<dbReference type="Pfam" id="PF24808">
    <property type="entry name" value="DUF7707"/>
    <property type="match status" value="1"/>
</dbReference>
<feature type="chain" id="PRO_5040922581" description="DUF7707 domain-containing protein" evidence="2">
    <location>
        <begin position="18"/>
        <end position="147"/>
    </location>
</feature>
<feature type="compositionally biased region" description="Basic residues" evidence="1">
    <location>
        <begin position="63"/>
        <end position="72"/>
    </location>
</feature>
<evidence type="ECO:0000259" key="3">
    <source>
        <dbReference type="Pfam" id="PF24808"/>
    </source>
</evidence>
<dbReference type="PANTHER" id="PTHR38118:SF2">
    <property type="entry name" value="CDP-ALCOHOL PHOSPHATIDYLTRANSFERASE PROTEIN"/>
    <property type="match status" value="1"/>
</dbReference>
<feature type="region of interest" description="Disordered" evidence="1">
    <location>
        <begin position="16"/>
        <end position="79"/>
    </location>
</feature>
<evidence type="ECO:0000256" key="2">
    <source>
        <dbReference type="SAM" id="SignalP"/>
    </source>
</evidence>
<accession>A0A9W7Y9E8</accession>
<sequence length="147" mass="16110">MQLKSCVTLGLAASAMAAGTSTTPEPKAHPRSAALPNRDVSPPSPHPRVAPAPQVQVPVPVRSSRRKRRTRRTTSSAFNPNDVDIGLKVTWCNDNTNFCKNVCLNKTWGMPINDECDADNLSWHCTCGNGRNPDPDVYTFPVMLYMC</sequence>
<dbReference type="InterPro" id="IPR056124">
    <property type="entry name" value="DUF7707"/>
</dbReference>
<evidence type="ECO:0000313" key="5">
    <source>
        <dbReference type="Proteomes" id="UP001143981"/>
    </source>
</evidence>
<feature type="domain" description="DUF7707" evidence="3">
    <location>
        <begin position="77"/>
        <end position="147"/>
    </location>
</feature>
<evidence type="ECO:0000256" key="1">
    <source>
        <dbReference type="SAM" id="MobiDB-lite"/>
    </source>
</evidence>
<keyword evidence="2" id="KW-0732">Signal</keyword>